<organism evidence="4 5">
    <name type="scientific">Pontiella agarivorans</name>
    <dbReference type="NCBI Taxonomy" id="3038953"/>
    <lineage>
        <taxon>Bacteria</taxon>
        <taxon>Pseudomonadati</taxon>
        <taxon>Kiritimatiellota</taxon>
        <taxon>Kiritimatiellia</taxon>
        <taxon>Kiritimatiellales</taxon>
        <taxon>Pontiellaceae</taxon>
        <taxon>Pontiella</taxon>
    </lineage>
</organism>
<dbReference type="Pfam" id="PF02449">
    <property type="entry name" value="Glyco_hydro_42"/>
    <property type="match status" value="1"/>
</dbReference>
<dbReference type="EC" id="3.2.1.23" evidence="4"/>
<keyword evidence="5" id="KW-1185">Reference proteome</keyword>
<dbReference type="Proteomes" id="UP001290861">
    <property type="component" value="Unassembled WGS sequence"/>
</dbReference>
<evidence type="ECO:0000259" key="3">
    <source>
        <dbReference type="Pfam" id="PF02449"/>
    </source>
</evidence>
<dbReference type="Gene3D" id="2.60.120.430">
    <property type="entry name" value="Galactose-binding lectin"/>
    <property type="match status" value="1"/>
</dbReference>
<keyword evidence="2 4" id="KW-0326">Glycosidase</keyword>
<name>A0ABU5MTK7_9BACT</name>
<reference evidence="4 5" key="1">
    <citation type="journal article" date="2024" name="Appl. Environ. Microbiol.">
        <title>Pontiella agarivorans sp. nov., a novel marine anaerobic bacterium capable of degrading macroalgal polysaccharides and fixing nitrogen.</title>
        <authorList>
            <person name="Liu N."/>
            <person name="Kivenson V."/>
            <person name="Peng X."/>
            <person name="Cui Z."/>
            <person name="Lankiewicz T.S."/>
            <person name="Gosselin K.M."/>
            <person name="English C.J."/>
            <person name="Blair E.M."/>
            <person name="O'Malley M.A."/>
            <person name="Valentine D.L."/>
        </authorList>
    </citation>
    <scope>NUCLEOTIDE SEQUENCE [LARGE SCALE GENOMIC DNA]</scope>
    <source>
        <strain evidence="4 5">NLcol2</strain>
    </source>
</reference>
<evidence type="ECO:0000313" key="5">
    <source>
        <dbReference type="Proteomes" id="UP001290861"/>
    </source>
</evidence>
<feature type="domain" description="Glycoside hydrolase family 42 N-terminal" evidence="3">
    <location>
        <begin position="364"/>
        <end position="588"/>
    </location>
</feature>
<sequence>MRVFCGIACRKRAARLFRCHFGGLAVALLATANGRSLELVSLNEGALHPSVEFTDTVITNHTGRTIEVYTAGKDEWPNVTFKAVGQPWNLRGYYTVKADFTNLGSAPLYLGIRLDSSSAVATETPQHAQGFELLEPAEMRTISVRLSSEDWVFSEPLELVGMRRPPGGELMDLVNIDQLQIFAGHVHEPGLFAVSNIRAEGSVKKVDPAGYLPFIDTYGQYKHGDWDGKVRSEHDFEKYRLAEEKDLSEHPGLSGLGRFGGWTEGPKLNASGFFRVEKVDGKWWMVDPDGYLFWSTGPTCMNPDFGYTGTEFRETYFEHLPKGGVYDQFYVDCTWAPHGFYNDKIPFKILQFYKLNLYRKYGEDWMDQFVDLSHRRLKSWGMNTVANWALPDVYLKQRTPYVASFFIRGNRELDGSRGYWGKFHDVFDPSFRAVIQSNMTALAEEAADPWCIGFYVDNELSWGYDAMSLAVETLSCPADQPAKQEFIADLKTKYGRIEHLNLAWGSDYDSWRALLDSTDEPDLVRAGEDLRRFYAKICDTYFKTIQEELKAAAPNHLYLGCRFAWVNDTVAVAASRYCDVVSYNKYEHSIRSMRLPHFIDRPMIIGEYHFGSTERGHFHPGLREADTHAGRAGKFKDYMKSALDNPQMVGVHWFQYVDEHITGRADGENYNVGLVDICDTPYPEMVDALREVGAMMYTYRMNKTGFGTEQVSK</sequence>
<keyword evidence="1 4" id="KW-0378">Hydrolase</keyword>
<dbReference type="Gene3D" id="3.20.20.80">
    <property type="entry name" value="Glycosidases"/>
    <property type="match status" value="1"/>
</dbReference>
<comment type="caution">
    <text evidence="4">The sequence shown here is derived from an EMBL/GenBank/DDBJ whole genome shotgun (WGS) entry which is preliminary data.</text>
</comment>
<evidence type="ECO:0000256" key="2">
    <source>
        <dbReference type="ARBA" id="ARBA00023295"/>
    </source>
</evidence>
<gene>
    <name evidence="4" type="ORF">P9H32_02720</name>
</gene>
<proteinExistence type="predicted"/>
<dbReference type="RefSeq" id="WP_322607326.1">
    <property type="nucleotide sequence ID" value="NZ_JARVCO010000002.1"/>
</dbReference>
<dbReference type="InterPro" id="IPR013529">
    <property type="entry name" value="Glyco_hydro_42_N"/>
</dbReference>
<accession>A0ABU5MTK7</accession>
<dbReference type="InterPro" id="IPR017853">
    <property type="entry name" value="GH"/>
</dbReference>
<protein>
    <submittedName>
        <fullName evidence="4">Beta-galactosidase</fullName>
        <ecNumber evidence="4">3.2.1.23</ecNumber>
    </submittedName>
</protein>
<evidence type="ECO:0000313" key="4">
    <source>
        <dbReference type="EMBL" id="MDZ8117525.1"/>
    </source>
</evidence>
<dbReference type="SUPFAM" id="SSF51445">
    <property type="entry name" value="(Trans)glycosidases"/>
    <property type="match status" value="1"/>
</dbReference>
<dbReference type="EMBL" id="JARVCO010000002">
    <property type="protein sequence ID" value="MDZ8117525.1"/>
    <property type="molecule type" value="Genomic_DNA"/>
</dbReference>
<dbReference type="GO" id="GO:0004565">
    <property type="term" value="F:beta-galactosidase activity"/>
    <property type="evidence" value="ECO:0007669"/>
    <property type="project" value="UniProtKB-EC"/>
</dbReference>
<evidence type="ECO:0000256" key="1">
    <source>
        <dbReference type="ARBA" id="ARBA00022801"/>
    </source>
</evidence>